<protein>
    <submittedName>
        <fullName evidence="1">Uncharacterized protein</fullName>
    </submittedName>
</protein>
<sequence length="36" mass="4239">MTPMYLWIPRTVKKSLFTIPAPSSVLRMFPAMQRRS</sequence>
<evidence type="ECO:0000313" key="1">
    <source>
        <dbReference type="EMBL" id="EJW98889.1"/>
    </source>
</evidence>
<proteinExistence type="predicted"/>
<organism evidence="1">
    <name type="scientific">gut metagenome</name>
    <dbReference type="NCBI Taxonomy" id="749906"/>
    <lineage>
        <taxon>unclassified sequences</taxon>
        <taxon>metagenomes</taxon>
        <taxon>organismal metagenomes</taxon>
    </lineage>
</organism>
<accession>J9GHH6</accession>
<name>J9GHH6_9ZZZZ</name>
<dbReference type="AlphaFoldDB" id="J9GHH6"/>
<gene>
    <name evidence="1" type="ORF">EVA_13003</name>
</gene>
<reference evidence="1" key="1">
    <citation type="journal article" date="2012" name="PLoS ONE">
        <title>Gene sets for utilization of primary and secondary nutrition supplies in the distal gut of endangered iberian lynx.</title>
        <authorList>
            <person name="Alcaide M."/>
            <person name="Messina E."/>
            <person name="Richter M."/>
            <person name="Bargiela R."/>
            <person name="Peplies J."/>
            <person name="Huws S.A."/>
            <person name="Newbold C.J."/>
            <person name="Golyshin P.N."/>
            <person name="Simon M.A."/>
            <person name="Lopez G."/>
            <person name="Yakimov M.M."/>
            <person name="Ferrer M."/>
        </authorList>
    </citation>
    <scope>NUCLEOTIDE SEQUENCE</scope>
</reference>
<comment type="caution">
    <text evidence="1">The sequence shown here is derived from an EMBL/GenBank/DDBJ whole genome shotgun (WGS) entry which is preliminary data.</text>
</comment>
<dbReference type="EMBL" id="AMCI01004055">
    <property type="protein sequence ID" value="EJW98889.1"/>
    <property type="molecule type" value="Genomic_DNA"/>
</dbReference>